<proteinExistence type="predicted"/>
<gene>
    <name evidence="3" type="ORF">LSCM1_06086</name>
</gene>
<evidence type="ECO:0000256" key="1">
    <source>
        <dbReference type="SAM" id="MobiDB-lite"/>
    </source>
</evidence>
<dbReference type="EMBL" id="JAFEUZ010000023">
    <property type="protein sequence ID" value="KAG5478682.1"/>
    <property type="molecule type" value="Genomic_DNA"/>
</dbReference>
<comment type="caution">
    <text evidence="3">The sequence shown here is derived from an EMBL/GenBank/DDBJ whole genome shotgun (WGS) entry which is preliminary data.</text>
</comment>
<dbReference type="Pfam" id="PF20054">
    <property type="entry name" value="Tc-38"/>
    <property type="match status" value="1"/>
</dbReference>
<feature type="compositionally biased region" description="Polar residues" evidence="1">
    <location>
        <begin position="248"/>
        <end position="257"/>
    </location>
</feature>
<organism evidence="3 4">
    <name type="scientific">Leishmania martiniquensis</name>
    <dbReference type="NCBI Taxonomy" id="1580590"/>
    <lineage>
        <taxon>Eukaryota</taxon>
        <taxon>Discoba</taxon>
        <taxon>Euglenozoa</taxon>
        <taxon>Kinetoplastea</taxon>
        <taxon>Metakinetoplastina</taxon>
        <taxon>Trypanosomatida</taxon>
        <taxon>Trypanosomatidae</taxon>
        <taxon>Leishmaniinae</taxon>
        <taxon>Leishmania</taxon>
    </lineage>
</organism>
<keyword evidence="4" id="KW-1185">Reference proteome</keyword>
<dbReference type="GeneID" id="92516030"/>
<sequence length="810" mass="87868">MLKHSRRSLVVFTQGYPALQAFAQQNFLPSNPLSSSCLWLDEDDFRAIQLSASASNTANPLRIDPFAHHPRLSRFAREAAVRGRGKLKATRAAGTTRSDTAAARPVERGGAGPQAASAAGAEAPEQVCAVEEDAVRLSVPTGPALKGDSLNVCTEHTAVDATLQCRRRGRPPGALGKAARQATEEQLELDVQGYRVPICTLTITKPLYVFNMDQMCFRFEGGAPISALSADFLEEGKRGECEGEGSSDFPTGWSQPQGLAGGRGDAALAASTPLPQNGQTRMYGEKISFVEPHEECIAGGARLQQQLFPSHQGDRLSRDQRPAMYSLSSHRPYSFPLQLSLSILARRHGYRSQWWGTLKQWARAGAMPRPGQPEHMIPVSVMSKIVHISLIEDAENVLQNCFITAKRRRLLYFFPSVAPRLSLLENRGNIVGGHGVSCAWQPASSLFCPGRAADFRRDDCGFKDFLMTVQEDMRVNKWSLPLYLTLRQIRAWRLALRPDAVGFVPSRIGTRGEYYSLDGGSNVHAVREGVPATDREAATDTAAASTGRREDRALPAATATIPSAGSTAALARGTTEVLEYWYHISQVHFPDAYLVPSVVLTAELENPGVPLNGVSGRRLPYRALLYESLINQHPDVAAATRCASFTDESPCTRDAAAEVPQRSTEEHGCVHAQGAASVQESQAGNQHEAPLPAPFSTDASGAEMQADEEDLSIARFVATHCSPKRTQGRSLWYQAEDVLAAGGVVDVNSAPVEVRTRPEVVWMKEATASGTAIEENGGARDIPGRVLFNVECLMEPNEALRLLSAPFDPI</sequence>
<dbReference type="OrthoDB" id="238810at2759"/>
<evidence type="ECO:0000313" key="4">
    <source>
        <dbReference type="Proteomes" id="UP000673552"/>
    </source>
</evidence>
<reference evidence="4" key="2">
    <citation type="journal article" date="2021" name="Sci. Data">
        <title>Chromosome-scale genome sequencing, assembly and annotation of six genomes from subfamily Leishmaniinae.</title>
        <authorList>
            <person name="Almutairi H."/>
            <person name="Urbaniak M.D."/>
            <person name="Bates M.D."/>
            <person name="Jariyapan N."/>
            <person name="Kwakye-Nuako G."/>
            <person name="Thomaz Soccol V."/>
            <person name="Al-Salem W.S."/>
            <person name="Dillon R.J."/>
            <person name="Bates P.A."/>
            <person name="Gatherer D."/>
        </authorList>
    </citation>
    <scope>NUCLEOTIDE SEQUENCE [LARGE SCALE GENOMIC DNA]</scope>
</reference>
<feature type="compositionally biased region" description="Polar residues" evidence="1">
    <location>
        <begin position="676"/>
        <end position="685"/>
    </location>
</feature>
<feature type="compositionally biased region" description="Low complexity" evidence="1">
    <location>
        <begin position="113"/>
        <end position="122"/>
    </location>
</feature>
<feature type="region of interest" description="Disordered" evidence="1">
    <location>
        <begin position="531"/>
        <end position="551"/>
    </location>
</feature>
<feature type="region of interest" description="Disordered" evidence="1">
    <location>
        <begin position="659"/>
        <end position="699"/>
    </location>
</feature>
<protein>
    <recommendedName>
        <fullName evidence="2">Trypanosoma Tc-38 (p38) protein domain-containing protein</fullName>
    </recommendedName>
</protein>
<dbReference type="RefSeq" id="XP_067178623.1">
    <property type="nucleotide sequence ID" value="XM_067323518.1"/>
</dbReference>
<dbReference type="InterPro" id="IPR045399">
    <property type="entry name" value="Tc-38"/>
</dbReference>
<dbReference type="AlphaFoldDB" id="A0A836H377"/>
<dbReference type="Proteomes" id="UP000673552">
    <property type="component" value="Unassembled WGS sequence"/>
</dbReference>
<reference evidence="4" key="1">
    <citation type="journal article" date="2021" name="Microbiol. Resour. Announc.">
        <title>LGAAP: Leishmaniinae Genome Assembly and Annotation Pipeline.</title>
        <authorList>
            <person name="Almutairi H."/>
            <person name="Urbaniak M.D."/>
            <person name="Bates M.D."/>
            <person name="Jariyapan N."/>
            <person name="Kwakye-Nuako G."/>
            <person name="Thomaz-Soccol V."/>
            <person name="Al-Salem W.S."/>
            <person name="Dillon R.J."/>
            <person name="Bates P.A."/>
            <person name="Gatherer D."/>
        </authorList>
    </citation>
    <scope>NUCLEOTIDE SEQUENCE [LARGE SCALE GENOMIC DNA]</scope>
</reference>
<name>A0A836H377_9TRYP</name>
<evidence type="ECO:0000259" key="2">
    <source>
        <dbReference type="Pfam" id="PF20054"/>
    </source>
</evidence>
<feature type="domain" description="Trypanosoma Tc-38 (p38) protein" evidence="2">
    <location>
        <begin position="341"/>
        <end position="394"/>
    </location>
</feature>
<dbReference type="KEGG" id="lmat:92516030"/>
<evidence type="ECO:0000313" key="3">
    <source>
        <dbReference type="EMBL" id="KAG5478682.1"/>
    </source>
</evidence>
<feature type="region of interest" description="Disordered" evidence="1">
    <location>
        <begin position="84"/>
        <end position="122"/>
    </location>
</feature>
<feature type="region of interest" description="Disordered" evidence="1">
    <location>
        <begin position="238"/>
        <end position="279"/>
    </location>
</feature>
<accession>A0A836H377</accession>